<evidence type="ECO:0000313" key="1">
    <source>
        <dbReference type="EMBL" id="MUN37488.1"/>
    </source>
</evidence>
<protein>
    <submittedName>
        <fullName evidence="1">Uncharacterized protein</fullName>
    </submittedName>
</protein>
<dbReference type="RefSeq" id="WP_156216528.1">
    <property type="nucleotide sequence ID" value="NZ_WOFH01000004.1"/>
</dbReference>
<reference evidence="1 2" key="1">
    <citation type="submission" date="2019-11" db="EMBL/GenBank/DDBJ databases">
        <authorList>
            <person name="Cao P."/>
        </authorList>
    </citation>
    <scope>NUCLEOTIDE SEQUENCE [LARGE SCALE GENOMIC DNA]</scope>
    <source>
        <strain evidence="1 2">NEAU-AAG5</strain>
    </source>
</reference>
<dbReference type="AlphaFoldDB" id="A0A7K1KZ72"/>
<evidence type="ECO:0000313" key="2">
    <source>
        <dbReference type="Proteomes" id="UP000432015"/>
    </source>
</evidence>
<proteinExistence type="predicted"/>
<name>A0A7K1KZ72_9ACTN</name>
<comment type="caution">
    <text evidence="1">The sequence shown here is derived from an EMBL/GenBank/DDBJ whole genome shotgun (WGS) entry which is preliminary data.</text>
</comment>
<accession>A0A7K1KZ72</accession>
<gene>
    <name evidence="1" type="ORF">GNZ18_12865</name>
</gene>
<sequence>MRKAHEMQMVRVGESGLEEWVCPICGRRLMLRWPPNYEKRVIEPGDEEAGHVGALETPAVNAGACERRWLRETGRDHHTGHAEAI</sequence>
<organism evidence="1 2">
    <name type="scientific">Actinomadura litoris</name>
    <dbReference type="NCBI Taxonomy" id="2678616"/>
    <lineage>
        <taxon>Bacteria</taxon>
        <taxon>Bacillati</taxon>
        <taxon>Actinomycetota</taxon>
        <taxon>Actinomycetes</taxon>
        <taxon>Streptosporangiales</taxon>
        <taxon>Thermomonosporaceae</taxon>
        <taxon>Actinomadura</taxon>
    </lineage>
</organism>
<dbReference type="EMBL" id="WOFH01000004">
    <property type="protein sequence ID" value="MUN37488.1"/>
    <property type="molecule type" value="Genomic_DNA"/>
</dbReference>
<dbReference type="Proteomes" id="UP000432015">
    <property type="component" value="Unassembled WGS sequence"/>
</dbReference>
<keyword evidence="2" id="KW-1185">Reference proteome</keyword>